<dbReference type="InterPro" id="IPR014284">
    <property type="entry name" value="RNA_pol_sigma-70_dom"/>
</dbReference>
<evidence type="ECO:0000256" key="2">
    <source>
        <dbReference type="ARBA" id="ARBA00023015"/>
    </source>
</evidence>
<dbReference type="InterPro" id="IPR036388">
    <property type="entry name" value="WH-like_DNA-bd_sf"/>
</dbReference>
<dbReference type="STRING" id="1742972.COMA1_11680"/>
<dbReference type="PANTHER" id="PTHR43133:SF62">
    <property type="entry name" value="RNA POLYMERASE SIGMA FACTOR SIGZ"/>
    <property type="match status" value="1"/>
</dbReference>
<proteinExistence type="inferred from homology"/>
<dbReference type="PANTHER" id="PTHR43133">
    <property type="entry name" value="RNA POLYMERASE ECF-TYPE SIGMA FACTO"/>
    <property type="match status" value="1"/>
</dbReference>
<evidence type="ECO:0000259" key="6">
    <source>
        <dbReference type="Pfam" id="PF04542"/>
    </source>
</evidence>
<evidence type="ECO:0000259" key="7">
    <source>
        <dbReference type="Pfam" id="PF04545"/>
    </source>
</evidence>
<dbReference type="SUPFAM" id="SSF88946">
    <property type="entry name" value="Sigma2 domain of RNA polymerase sigma factors"/>
    <property type="match status" value="1"/>
</dbReference>
<dbReference type="InterPro" id="IPR013325">
    <property type="entry name" value="RNA_pol_sigma_r2"/>
</dbReference>
<dbReference type="SUPFAM" id="SSF88659">
    <property type="entry name" value="Sigma3 and sigma4 domains of RNA polymerase sigma factors"/>
    <property type="match status" value="1"/>
</dbReference>
<feature type="domain" description="RNA polymerase sigma-70 region 2" evidence="6">
    <location>
        <begin position="79"/>
        <end position="146"/>
    </location>
</feature>
<dbReference type="OrthoDB" id="9784272at2"/>
<evidence type="ECO:0000313" key="9">
    <source>
        <dbReference type="Proteomes" id="UP000199032"/>
    </source>
</evidence>
<keyword evidence="9" id="KW-1185">Reference proteome</keyword>
<dbReference type="InterPro" id="IPR013324">
    <property type="entry name" value="RNA_pol_sigma_r3/r4-like"/>
</dbReference>
<protein>
    <submittedName>
        <fullName evidence="8">ECF RNA polymerase sigma factor SigK (Modular protein)</fullName>
    </submittedName>
</protein>
<evidence type="ECO:0000256" key="4">
    <source>
        <dbReference type="ARBA" id="ARBA00023125"/>
    </source>
</evidence>
<dbReference type="Pfam" id="PF04545">
    <property type="entry name" value="Sigma70_r4"/>
    <property type="match status" value="1"/>
</dbReference>
<dbReference type="NCBIfam" id="TIGR02937">
    <property type="entry name" value="sigma70-ECF"/>
    <property type="match status" value="1"/>
</dbReference>
<keyword evidence="5" id="KW-0804">Transcription</keyword>
<keyword evidence="4" id="KW-0238">DNA-binding</keyword>
<feature type="domain" description="RNA polymerase sigma-70 region 4" evidence="7">
    <location>
        <begin position="184"/>
        <end position="233"/>
    </location>
</feature>
<accession>A0A0S4LGZ6</accession>
<dbReference type="InterPro" id="IPR007630">
    <property type="entry name" value="RNA_pol_sigma70_r4"/>
</dbReference>
<evidence type="ECO:0000256" key="1">
    <source>
        <dbReference type="ARBA" id="ARBA00010641"/>
    </source>
</evidence>
<evidence type="ECO:0000256" key="3">
    <source>
        <dbReference type="ARBA" id="ARBA00023082"/>
    </source>
</evidence>
<dbReference type="Gene3D" id="1.10.1740.10">
    <property type="match status" value="1"/>
</dbReference>
<dbReference type="Pfam" id="PF04542">
    <property type="entry name" value="Sigma70_r2"/>
    <property type="match status" value="1"/>
</dbReference>
<evidence type="ECO:0000313" key="8">
    <source>
        <dbReference type="EMBL" id="CUS34402.1"/>
    </source>
</evidence>
<name>A0A0S4LGZ6_9BACT</name>
<keyword evidence="2" id="KW-0805">Transcription regulation</keyword>
<dbReference type="CDD" id="cd06171">
    <property type="entry name" value="Sigma70_r4"/>
    <property type="match status" value="1"/>
</dbReference>
<evidence type="ECO:0000256" key="5">
    <source>
        <dbReference type="ARBA" id="ARBA00023163"/>
    </source>
</evidence>
<dbReference type="AlphaFoldDB" id="A0A0S4LGZ6"/>
<keyword evidence="3" id="KW-0731">Sigma factor</keyword>
<dbReference type="GO" id="GO:0003677">
    <property type="term" value="F:DNA binding"/>
    <property type="evidence" value="ECO:0007669"/>
    <property type="project" value="UniProtKB-KW"/>
</dbReference>
<reference evidence="8 9" key="1">
    <citation type="submission" date="2015-10" db="EMBL/GenBank/DDBJ databases">
        <authorList>
            <person name="Gilbert D.G."/>
        </authorList>
    </citation>
    <scope>NUCLEOTIDE SEQUENCE [LARGE SCALE GENOMIC DNA]</scope>
    <source>
        <strain evidence="8">COMA1</strain>
    </source>
</reference>
<dbReference type="GO" id="GO:0016987">
    <property type="term" value="F:sigma factor activity"/>
    <property type="evidence" value="ECO:0007669"/>
    <property type="project" value="UniProtKB-KW"/>
</dbReference>
<sequence>MYASEPVGLWGYGGGAIVRLSSHDRSSSQSNSSLLLVELHGEDRMSTMTIEPTKLDQDHEWAQLIAHTAQGDQAALATFYDRTSPQVFGFICKILNNREAAEEVTLDVYTQVWRQAHTYDQTRGAPGAWLMTVARTRAIDRLRARATEYGRLESLDAVELFASSDETPEENVEGEERRRYVQEALAGLTAEQRQVIALAYFYGLSQSEIAEKLQVPLGTVKTRMRSGLIKLREALAPFEAGLQL</sequence>
<comment type="similarity">
    <text evidence="1">Belongs to the sigma-70 factor family. ECF subfamily.</text>
</comment>
<dbReference type="GO" id="GO:0006352">
    <property type="term" value="P:DNA-templated transcription initiation"/>
    <property type="evidence" value="ECO:0007669"/>
    <property type="project" value="InterPro"/>
</dbReference>
<dbReference type="EMBL" id="CZQA01000001">
    <property type="protein sequence ID" value="CUS34402.1"/>
    <property type="molecule type" value="Genomic_DNA"/>
</dbReference>
<dbReference type="Proteomes" id="UP000199032">
    <property type="component" value="Unassembled WGS sequence"/>
</dbReference>
<dbReference type="Gene3D" id="1.10.10.10">
    <property type="entry name" value="Winged helix-like DNA-binding domain superfamily/Winged helix DNA-binding domain"/>
    <property type="match status" value="1"/>
</dbReference>
<organism evidence="8 9">
    <name type="scientific">Candidatus Nitrospira nitrosa</name>
    <dbReference type="NCBI Taxonomy" id="1742972"/>
    <lineage>
        <taxon>Bacteria</taxon>
        <taxon>Pseudomonadati</taxon>
        <taxon>Nitrospirota</taxon>
        <taxon>Nitrospiria</taxon>
        <taxon>Nitrospirales</taxon>
        <taxon>Nitrospiraceae</taxon>
        <taxon>Nitrospira</taxon>
    </lineage>
</organism>
<dbReference type="InterPro" id="IPR007627">
    <property type="entry name" value="RNA_pol_sigma70_r2"/>
</dbReference>
<dbReference type="InterPro" id="IPR039425">
    <property type="entry name" value="RNA_pol_sigma-70-like"/>
</dbReference>
<gene>
    <name evidence="8" type="ORF">COMA1_11680</name>
</gene>